<feature type="compositionally biased region" description="Basic and acidic residues" evidence="1">
    <location>
        <begin position="68"/>
        <end position="78"/>
    </location>
</feature>
<organism evidence="2 3">
    <name type="scientific">Dryococelus australis</name>
    <dbReference type="NCBI Taxonomy" id="614101"/>
    <lineage>
        <taxon>Eukaryota</taxon>
        <taxon>Metazoa</taxon>
        <taxon>Ecdysozoa</taxon>
        <taxon>Arthropoda</taxon>
        <taxon>Hexapoda</taxon>
        <taxon>Insecta</taxon>
        <taxon>Pterygota</taxon>
        <taxon>Neoptera</taxon>
        <taxon>Polyneoptera</taxon>
        <taxon>Phasmatodea</taxon>
        <taxon>Verophasmatodea</taxon>
        <taxon>Anareolatae</taxon>
        <taxon>Phasmatidae</taxon>
        <taxon>Eurycanthinae</taxon>
        <taxon>Dryococelus</taxon>
    </lineage>
</organism>
<evidence type="ECO:0000256" key="1">
    <source>
        <dbReference type="SAM" id="MobiDB-lite"/>
    </source>
</evidence>
<dbReference type="Proteomes" id="UP001159363">
    <property type="component" value="Chromosome 2"/>
</dbReference>
<feature type="region of interest" description="Disordered" evidence="1">
    <location>
        <begin position="60"/>
        <end position="89"/>
    </location>
</feature>
<dbReference type="EMBL" id="JARBHB010000002">
    <property type="protein sequence ID" value="KAJ8891925.1"/>
    <property type="molecule type" value="Genomic_DNA"/>
</dbReference>
<comment type="caution">
    <text evidence="2">The sequence shown here is derived from an EMBL/GenBank/DDBJ whole genome shotgun (WGS) entry which is preliminary data.</text>
</comment>
<gene>
    <name evidence="2" type="ORF">PR048_004484</name>
</gene>
<evidence type="ECO:0000313" key="2">
    <source>
        <dbReference type="EMBL" id="KAJ8891925.1"/>
    </source>
</evidence>
<proteinExistence type="predicted"/>
<keyword evidence="3" id="KW-1185">Reference proteome</keyword>
<protein>
    <submittedName>
        <fullName evidence="2">Uncharacterized protein</fullName>
    </submittedName>
</protein>
<feature type="compositionally biased region" description="Polar residues" evidence="1">
    <location>
        <begin position="79"/>
        <end position="89"/>
    </location>
</feature>
<sequence>MRAIESIPADNHPQIINKCEDFMPHVFSFDDIIPDFVGVQIAHQYIQAYGKCTYPPTAHFDSEDDMDTESHGQKRRFTETSLEDNNQCSTLPTETPYTQWMKVRNKSQSGSFHSQYTEPRPDQCSTWVVIRWLPAEYIKELIINPGTNHQFLYSHMPGQDATWRCHQDATTYYDHTGRQNTSARSTEHHKSRPHPCPCGTLLAFFCGMLEHYARCAEDHPTLWCTKDNETQPTCYNCKEKQFADNAHSASLKSCPIRLAFMDWKHRTGEGQGLCRS</sequence>
<name>A0ABQ9I6K4_9NEOP</name>
<reference evidence="2 3" key="1">
    <citation type="submission" date="2023-02" db="EMBL/GenBank/DDBJ databases">
        <title>LHISI_Scaffold_Assembly.</title>
        <authorList>
            <person name="Stuart O.P."/>
            <person name="Cleave R."/>
            <person name="Magrath M.J.L."/>
            <person name="Mikheyev A.S."/>
        </authorList>
    </citation>
    <scope>NUCLEOTIDE SEQUENCE [LARGE SCALE GENOMIC DNA]</scope>
    <source>
        <strain evidence="2">Daus_M_001</strain>
        <tissue evidence="2">Leg muscle</tissue>
    </source>
</reference>
<accession>A0ABQ9I6K4</accession>
<evidence type="ECO:0000313" key="3">
    <source>
        <dbReference type="Proteomes" id="UP001159363"/>
    </source>
</evidence>